<sequence>MAALKWSSIDWRWRKLTIADKVDATRTIPLGPYMAHLLDGLPRQGEYVFYSSGEHGYVKDARSSMSKVLAECGVDHLTFHGLRRTFTQVSRRFVPAGVPAQISGHKPSATAEGYNILALDELRPYVAQIEAKFLELAGVSFDPTQAPSKLRAVS</sequence>
<accession>A0A645GVZ5</accession>
<evidence type="ECO:0000259" key="2">
    <source>
        <dbReference type="Pfam" id="PF00589"/>
    </source>
</evidence>
<dbReference type="GO" id="GO:0015074">
    <property type="term" value="P:DNA integration"/>
    <property type="evidence" value="ECO:0007669"/>
    <property type="project" value="InterPro"/>
</dbReference>
<dbReference type="GO" id="GO:0006310">
    <property type="term" value="P:DNA recombination"/>
    <property type="evidence" value="ECO:0007669"/>
    <property type="project" value="UniProtKB-KW"/>
</dbReference>
<proteinExistence type="predicted"/>
<dbReference type="Gene3D" id="1.10.443.10">
    <property type="entry name" value="Intergrase catalytic core"/>
    <property type="match status" value="1"/>
</dbReference>
<dbReference type="InterPro" id="IPR002104">
    <property type="entry name" value="Integrase_catalytic"/>
</dbReference>
<gene>
    <name evidence="3" type="ORF">SDC9_177907</name>
</gene>
<dbReference type="Pfam" id="PF00589">
    <property type="entry name" value="Phage_integrase"/>
    <property type="match status" value="1"/>
</dbReference>
<organism evidence="3">
    <name type="scientific">bioreactor metagenome</name>
    <dbReference type="NCBI Taxonomy" id="1076179"/>
    <lineage>
        <taxon>unclassified sequences</taxon>
        <taxon>metagenomes</taxon>
        <taxon>ecological metagenomes</taxon>
    </lineage>
</organism>
<dbReference type="GO" id="GO:0003677">
    <property type="term" value="F:DNA binding"/>
    <property type="evidence" value="ECO:0007669"/>
    <property type="project" value="InterPro"/>
</dbReference>
<dbReference type="AlphaFoldDB" id="A0A645GVZ5"/>
<dbReference type="InterPro" id="IPR011010">
    <property type="entry name" value="DNA_brk_join_enz"/>
</dbReference>
<dbReference type="InterPro" id="IPR013762">
    <property type="entry name" value="Integrase-like_cat_sf"/>
</dbReference>
<protein>
    <recommendedName>
        <fullName evidence="2">Tyr recombinase domain-containing protein</fullName>
    </recommendedName>
</protein>
<feature type="domain" description="Tyr recombinase" evidence="2">
    <location>
        <begin position="2"/>
        <end position="115"/>
    </location>
</feature>
<name>A0A645GVZ5_9ZZZZ</name>
<dbReference type="EMBL" id="VSSQ01081550">
    <property type="protein sequence ID" value="MPN30436.1"/>
    <property type="molecule type" value="Genomic_DNA"/>
</dbReference>
<comment type="caution">
    <text evidence="3">The sequence shown here is derived from an EMBL/GenBank/DDBJ whole genome shotgun (WGS) entry which is preliminary data.</text>
</comment>
<dbReference type="SUPFAM" id="SSF56349">
    <property type="entry name" value="DNA breaking-rejoining enzymes"/>
    <property type="match status" value="1"/>
</dbReference>
<keyword evidence="1" id="KW-0233">DNA recombination</keyword>
<reference evidence="3" key="1">
    <citation type="submission" date="2019-08" db="EMBL/GenBank/DDBJ databases">
        <authorList>
            <person name="Kucharzyk K."/>
            <person name="Murdoch R.W."/>
            <person name="Higgins S."/>
            <person name="Loffler F."/>
        </authorList>
    </citation>
    <scope>NUCLEOTIDE SEQUENCE</scope>
</reference>
<evidence type="ECO:0000256" key="1">
    <source>
        <dbReference type="ARBA" id="ARBA00023172"/>
    </source>
</evidence>
<evidence type="ECO:0000313" key="3">
    <source>
        <dbReference type="EMBL" id="MPN30436.1"/>
    </source>
</evidence>